<evidence type="ECO:0000259" key="1">
    <source>
        <dbReference type="Pfam" id="PF25954"/>
    </source>
</evidence>
<dbReference type="GO" id="GO:1990281">
    <property type="term" value="C:efflux pump complex"/>
    <property type="evidence" value="ECO:0007669"/>
    <property type="project" value="TreeGrafter"/>
</dbReference>
<dbReference type="GO" id="GO:0015562">
    <property type="term" value="F:efflux transmembrane transporter activity"/>
    <property type="evidence" value="ECO:0007669"/>
    <property type="project" value="TreeGrafter"/>
</dbReference>
<dbReference type="Pfam" id="PF25954">
    <property type="entry name" value="Beta-barrel_RND_2"/>
    <property type="match status" value="1"/>
</dbReference>
<evidence type="ECO:0000313" key="2">
    <source>
        <dbReference type="EMBL" id="RKX68270.1"/>
    </source>
</evidence>
<protein>
    <submittedName>
        <fullName evidence="2">Efflux RND transporter periplasmic adaptor subunit</fullName>
    </submittedName>
</protein>
<feature type="non-terminal residue" evidence="2">
    <location>
        <position position="1"/>
    </location>
</feature>
<organism evidence="2 3">
    <name type="scientific">candidate division TA06 bacterium</name>
    <dbReference type="NCBI Taxonomy" id="2250710"/>
    <lineage>
        <taxon>Bacteria</taxon>
        <taxon>Bacteria division TA06</taxon>
    </lineage>
</organism>
<feature type="domain" description="CusB-like beta-barrel" evidence="1">
    <location>
        <begin position="1"/>
        <end position="59"/>
    </location>
</feature>
<dbReference type="AlphaFoldDB" id="A0A660SE56"/>
<dbReference type="InterPro" id="IPR058792">
    <property type="entry name" value="Beta-barrel_RND_2"/>
</dbReference>
<sequence length="136" mass="14972">KGQKADVVFDAYPDKTYNGVISNIAPTLSTMTRTACVEIKIDNSDLIIKPGMYANVSIKLPEEKAIFVPISAIYRQAGTGEDYIFTVTNNIVHKNPVNRITTIKDKVAVNGLKINQEIVTLGKNKIHEGSKVIIKK</sequence>
<reference evidence="2 3" key="1">
    <citation type="submission" date="2018-06" db="EMBL/GenBank/DDBJ databases">
        <title>Extensive metabolic versatility and redundancy in microbially diverse, dynamic hydrothermal sediments.</title>
        <authorList>
            <person name="Dombrowski N."/>
            <person name="Teske A."/>
            <person name="Baker B.J."/>
        </authorList>
    </citation>
    <scope>NUCLEOTIDE SEQUENCE [LARGE SCALE GENOMIC DNA]</scope>
    <source>
        <strain evidence="2">B10_G13</strain>
    </source>
</reference>
<dbReference type="EMBL" id="QNBD01000294">
    <property type="protein sequence ID" value="RKX68270.1"/>
    <property type="molecule type" value="Genomic_DNA"/>
</dbReference>
<accession>A0A660SE56</accession>
<comment type="caution">
    <text evidence="2">The sequence shown here is derived from an EMBL/GenBank/DDBJ whole genome shotgun (WGS) entry which is preliminary data.</text>
</comment>
<dbReference type="Gene3D" id="2.40.30.170">
    <property type="match status" value="1"/>
</dbReference>
<proteinExistence type="predicted"/>
<name>A0A660SE56_UNCT6</name>
<evidence type="ECO:0000313" key="3">
    <source>
        <dbReference type="Proteomes" id="UP000271125"/>
    </source>
</evidence>
<gene>
    <name evidence="2" type="ORF">DRP43_05890</name>
</gene>
<dbReference type="PANTHER" id="PTHR30469">
    <property type="entry name" value="MULTIDRUG RESISTANCE PROTEIN MDTA"/>
    <property type="match status" value="1"/>
</dbReference>
<dbReference type="Gene3D" id="2.40.420.20">
    <property type="match status" value="1"/>
</dbReference>
<dbReference type="Proteomes" id="UP000271125">
    <property type="component" value="Unassembled WGS sequence"/>
</dbReference>